<dbReference type="EMBL" id="PDUG01000006">
    <property type="protein sequence ID" value="PIC21898.1"/>
    <property type="molecule type" value="Genomic_DNA"/>
</dbReference>
<protein>
    <recommendedName>
        <fullName evidence="5">Receptor L-domain domain-containing protein</fullName>
    </recommendedName>
</protein>
<feature type="transmembrane region" description="Helical" evidence="1">
    <location>
        <begin position="172"/>
        <end position="201"/>
    </location>
</feature>
<keyword evidence="4" id="KW-1185">Reference proteome</keyword>
<dbReference type="AlphaFoldDB" id="A0A2G5T3W0"/>
<feature type="signal peptide" evidence="2">
    <location>
        <begin position="1"/>
        <end position="18"/>
    </location>
</feature>
<reference evidence="4" key="1">
    <citation type="submission" date="2017-10" db="EMBL/GenBank/DDBJ databases">
        <title>Rapid genome shrinkage in a self-fertile nematode reveals novel sperm competition proteins.</title>
        <authorList>
            <person name="Yin D."/>
            <person name="Schwarz E.M."/>
            <person name="Thomas C.G."/>
            <person name="Felde R.L."/>
            <person name="Korf I.F."/>
            <person name="Cutter A.D."/>
            <person name="Schartner C.M."/>
            <person name="Ralston E.J."/>
            <person name="Meyer B.J."/>
            <person name="Haag E.S."/>
        </authorList>
    </citation>
    <scope>NUCLEOTIDE SEQUENCE [LARGE SCALE GENOMIC DNA]</scope>
    <source>
        <strain evidence="4">JU1422</strain>
    </source>
</reference>
<gene>
    <name evidence="3" type="primary">Cnig_chr_X.g26572</name>
    <name evidence="3" type="ORF">B9Z55_026572</name>
</gene>
<sequence length="231" mass="25473">MKLFILLILVSSPINNVAYIAGSLTLPKISPSAAERSQYGSNSGLLAYRFNIGFNCTEAFIAMHGLEAISSLAEKTGSDMSVRIEMDQAKNISMALSKCGLRSTTSSIIKQNEAIVVAPKFFTIVSNLGSIGCEKYDEPLLMLIKGESNTTGTVSIYMVAPPKDEKLVFNEFVIYVFYPVILSISIFIAGCSCPSITFWMIEKIIVIYNDYVNCFGYTRIRTVYKFRGVPV</sequence>
<dbReference type="Proteomes" id="UP000230233">
    <property type="component" value="Chromosome X"/>
</dbReference>
<proteinExistence type="predicted"/>
<evidence type="ECO:0000313" key="4">
    <source>
        <dbReference type="Proteomes" id="UP000230233"/>
    </source>
</evidence>
<evidence type="ECO:0008006" key="5">
    <source>
        <dbReference type="Google" id="ProtNLM"/>
    </source>
</evidence>
<keyword evidence="1" id="KW-0472">Membrane</keyword>
<feature type="chain" id="PRO_5013935839" description="Receptor L-domain domain-containing protein" evidence="2">
    <location>
        <begin position="19"/>
        <end position="231"/>
    </location>
</feature>
<keyword evidence="1" id="KW-1133">Transmembrane helix</keyword>
<evidence type="ECO:0000256" key="1">
    <source>
        <dbReference type="SAM" id="Phobius"/>
    </source>
</evidence>
<organism evidence="3 4">
    <name type="scientific">Caenorhabditis nigoni</name>
    <dbReference type="NCBI Taxonomy" id="1611254"/>
    <lineage>
        <taxon>Eukaryota</taxon>
        <taxon>Metazoa</taxon>
        <taxon>Ecdysozoa</taxon>
        <taxon>Nematoda</taxon>
        <taxon>Chromadorea</taxon>
        <taxon>Rhabditida</taxon>
        <taxon>Rhabditina</taxon>
        <taxon>Rhabditomorpha</taxon>
        <taxon>Rhabditoidea</taxon>
        <taxon>Rhabditidae</taxon>
        <taxon>Peloderinae</taxon>
        <taxon>Caenorhabditis</taxon>
    </lineage>
</organism>
<evidence type="ECO:0000313" key="3">
    <source>
        <dbReference type="EMBL" id="PIC21898.1"/>
    </source>
</evidence>
<comment type="caution">
    <text evidence="3">The sequence shown here is derived from an EMBL/GenBank/DDBJ whole genome shotgun (WGS) entry which is preliminary data.</text>
</comment>
<keyword evidence="1" id="KW-0812">Transmembrane</keyword>
<dbReference type="OrthoDB" id="5793338at2759"/>
<evidence type="ECO:0000256" key="2">
    <source>
        <dbReference type="SAM" id="SignalP"/>
    </source>
</evidence>
<accession>A0A2G5T3W0</accession>
<name>A0A2G5T3W0_9PELO</name>
<keyword evidence="2" id="KW-0732">Signal</keyword>